<organism evidence="1">
    <name type="scientific">hydrothermal vent metagenome</name>
    <dbReference type="NCBI Taxonomy" id="652676"/>
    <lineage>
        <taxon>unclassified sequences</taxon>
        <taxon>metagenomes</taxon>
        <taxon>ecological metagenomes</taxon>
    </lineage>
</organism>
<proteinExistence type="predicted"/>
<protein>
    <submittedName>
        <fullName evidence="1">Uncharacterized protein</fullName>
    </submittedName>
</protein>
<dbReference type="AlphaFoldDB" id="A0A3B0YN14"/>
<dbReference type="EMBL" id="UOFK01000307">
    <property type="protein sequence ID" value="VAW82298.1"/>
    <property type="molecule type" value="Genomic_DNA"/>
</dbReference>
<gene>
    <name evidence="1" type="ORF">MNBD_GAMMA13-1329</name>
</gene>
<reference evidence="1" key="1">
    <citation type="submission" date="2018-06" db="EMBL/GenBank/DDBJ databases">
        <authorList>
            <person name="Zhirakovskaya E."/>
        </authorList>
    </citation>
    <scope>NUCLEOTIDE SEQUENCE</scope>
</reference>
<name>A0A3B0YN14_9ZZZZ</name>
<accession>A0A3B0YN14</accession>
<evidence type="ECO:0000313" key="1">
    <source>
        <dbReference type="EMBL" id="VAW82298.1"/>
    </source>
</evidence>
<sequence length="79" mass="8532">MSKQDEKMASIIGKAMLQPELRRQILNDPAGSLAGVDLSTEYQDKLLEGLREVETSGIASERLPKKFGTNAWGVGGSVL</sequence>